<evidence type="ECO:0000256" key="6">
    <source>
        <dbReference type="ARBA" id="ARBA00023004"/>
    </source>
</evidence>
<comment type="cofactor">
    <cofactor evidence="1">
        <name>L-ascorbate</name>
        <dbReference type="ChEBI" id="CHEBI:38290"/>
    </cofactor>
</comment>
<dbReference type="AlphaFoldDB" id="A0A0W0Z062"/>
<dbReference type="GO" id="GO:0071456">
    <property type="term" value="P:cellular response to hypoxia"/>
    <property type="evidence" value="ECO:0007669"/>
    <property type="project" value="TreeGrafter"/>
</dbReference>
<evidence type="ECO:0000256" key="5">
    <source>
        <dbReference type="ARBA" id="ARBA00023002"/>
    </source>
</evidence>
<accession>A0A0W0Z062</accession>
<dbReference type="PROSITE" id="PS51471">
    <property type="entry name" value="FE2OG_OXY"/>
    <property type="match status" value="1"/>
</dbReference>
<organism evidence="8 9">
    <name type="scientific">Legionella spiritensis</name>
    <dbReference type="NCBI Taxonomy" id="452"/>
    <lineage>
        <taxon>Bacteria</taxon>
        <taxon>Pseudomonadati</taxon>
        <taxon>Pseudomonadota</taxon>
        <taxon>Gammaproteobacteria</taxon>
        <taxon>Legionellales</taxon>
        <taxon>Legionellaceae</taxon>
        <taxon>Legionella</taxon>
    </lineage>
</organism>
<dbReference type="Pfam" id="PF13640">
    <property type="entry name" value="2OG-FeII_Oxy_3"/>
    <property type="match status" value="1"/>
</dbReference>
<protein>
    <submittedName>
        <fullName evidence="8">2OG-Fe(II) oxygenase</fullName>
    </submittedName>
</protein>
<dbReference type="SMART" id="SM00702">
    <property type="entry name" value="P4Hc"/>
    <property type="match status" value="1"/>
</dbReference>
<keyword evidence="9" id="KW-1185">Reference proteome</keyword>
<evidence type="ECO:0000256" key="3">
    <source>
        <dbReference type="ARBA" id="ARBA00022896"/>
    </source>
</evidence>
<dbReference type="GO" id="GO:0031543">
    <property type="term" value="F:peptidyl-proline dioxygenase activity"/>
    <property type="evidence" value="ECO:0007669"/>
    <property type="project" value="TreeGrafter"/>
</dbReference>
<name>A0A0W0Z062_LEGSP</name>
<dbReference type="PANTHER" id="PTHR12907">
    <property type="entry name" value="EGL NINE HOMOLOG-RELATED"/>
    <property type="match status" value="1"/>
</dbReference>
<dbReference type="InterPro" id="IPR051559">
    <property type="entry name" value="HIF_prolyl_hydroxylases"/>
</dbReference>
<dbReference type="GO" id="GO:0031418">
    <property type="term" value="F:L-ascorbic acid binding"/>
    <property type="evidence" value="ECO:0007669"/>
    <property type="project" value="UniProtKB-KW"/>
</dbReference>
<proteinExistence type="predicted"/>
<keyword evidence="4" id="KW-0223">Dioxygenase</keyword>
<dbReference type="InterPro" id="IPR005123">
    <property type="entry name" value="Oxoglu/Fe-dep_dioxygenase_dom"/>
</dbReference>
<keyword evidence="6" id="KW-0408">Iron</keyword>
<evidence type="ECO:0000313" key="9">
    <source>
        <dbReference type="Proteomes" id="UP000054877"/>
    </source>
</evidence>
<evidence type="ECO:0000259" key="7">
    <source>
        <dbReference type="PROSITE" id="PS51471"/>
    </source>
</evidence>
<dbReference type="EMBL" id="LNYX01000029">
    <property type="protein sequence ID" value="KTD62532.1"/>
    <property type="molecule type" value="Genomic_DNA"/>
</dbReference>
<reference evidence="8 9" key="1">
    <citation type="submission" date="2015-11" db="EMBL/GenBank/DDBJ databases">
        <title>Genomic analysis of 38 Legionella species identifies large and diverse effector repertoires.</title>
        <authorList>
            <person name="Burstein D."/>
            <person name="Amaro F."/>
            <person name="Zusman T."/>
            <person name="Lifshitz Z."/>
            <person name="Cohen O."/>
            <person name="Gilbert J.A."/>
            <person name="Pupko T."/>
            <person name="Shuman H.A."/>
            <person name="Segal G."/>
        </authorList>
    </citation>
    <scope>NUCLEOTIDE SEQUENCE [LARGE SCALE GENOMIC DNA]</scope>
    <source>
        <strain evidence="8 9">Mt.St.Helens-9</strain>
    </source>
</reference>
<sequence>MLADLDQFVDSLCKNSFAIIDDFLPVHHYKQLLNLVGNIYEDGQFKTARIGRQQNTQHNQSIRRDKIYWLEKPSEHPAIHPYFEMLNKIIALLNQTLFLALVEFEAHLAVYQPGDFYRRHIDQFTDTSDRRISCVYYLNPGWQDNFGGELKLYNNKDQLLCTTLPVGNRFICFTSNLPHEVCETRQTRYSITSWLKIRAQVPVPLLINV</sequence>
<feature type="domain" description="Fe2OG dioxygenase" evidence="7">
    <location>
        <begin position="96"/>
        <end position="197"/>
    </location>
</feature>
<keyword evidence="2" id="KW-0479">Metal-binding</keyword>
<evidence type="ECO:0000313" key="8">
    <source>
        <dbReference type="EMBL" id="KTD62532.1"/>
    </source>
</evidence>
<evidence type="ECO:0000256" key="2">
    <source>
        <dbReference type="ARBA" id="ARBA00022723"/>
    </source>
</evidence>
<dbReference type="InterPro" id="IPR044862">
    <property type="entry name" value="Pro_4_hyd_alph_FE2OG_OXY"/>
</dbReference>
<dbReference type="OrthoDB" id="9783171at2"/>
<dbReference type="GO" id="GO:0008198">
    <property type="term" value="F:ferrous iron binding"/>
    <property type="evidence" value="ECO:0007669"/>
    <property type="project" value="TreeGrafter"/>
</dbReference>
<dbReference type="STRING" id="452.Lspi_1744"/>
<gene>
    <name evidence="8" type="ORF">Lspi_1744</name>
</gene>
<evidence type="ECO:0000256" key="1">
    <source>
        <dbReference type="ARBA" id="ARBA00001961"/>
    </source>
</evidence>
<comment type="caution">
    <text evidence="8">The sequence shown here is derived from an EMBL/GenBank/DDBJ whole genome shotgun (WGS) entry which is preliminary data.</text>
</comment>
<dbReference type="RefSeq" id="WP_082642786.1">
    <property type="nucleotide sequence ID" value="NZ_CAAAII010000006.1"/>
</dbReference>
<dbReference type="PATRIC" id="fig|452.5.peg.1922"/>
<dbReference type="InterPro" id="IPR006620">
    <property type="entry name" value="Pro_4_hyd_alph"/>
</dbReference>
<keyword evidence="3" id="KW-0847">Vitamin C</keyword>
<dbReference type="PANTHER" id="PTHR12907:SF26">
    <property type="entry name" value="HIF PROLYL HYDROXYLASE, ISOFORM C"/>
    <property type="match status" value="1"/>
</dbReference>
<evidence type="ECO:0000256" key="4">
    <source>
        <dbReference type="ARBA" id="ARBA00022964"/>
    </source>
</evidence>
<dbReference type="Proteomes" id="UP000054877">
    <property type="component" value="Unassembled WGS sequence"/>
</dbReference>
<keyword evidence="5" id="KW-0560">Oxidoreductase</keyword>
<dbReference type="Gene3D" id="2.60.120.620">
    <property type="entry name" value="q2cbj1_9rhob like domain"/>
    <property type="match status" value="1"/>
</dbReference>